<dbReference type="GeneID" id="5076292"/>
<reference evidence="2 3" key="1">
    <citation type="journal article" date="2007" name="Virology">
        <title>Shared and species-specific features among ichnovirus genomes.</title>
        <authorList>
            <person name="Tanaka K."/>
            <person name="Lapointe R."/>
            <person name="Barney W.E."/>
            <person name="Makkay A.M."/>
            <person name="Stoltz D."/>
            <person name="Cusson M."/>
            <person name="Webb B.A."/>
        </authorList>
    </citation>
    <scope>NUCLEOTIDE SEQUENCE [LARGE SCALE GENOMIC DNA]</scope>
</reference>
<evidence type="ECO:0000256" key="1">
    <source>
        <dbReference type="SAM" id="MobiDB-lite"/>
    </source>
</evidence>
<dbReference type="Proteomes" id="UP000204242">
    <property type="component" value="Genome"/>
</dbReference>
<dbReference type="RefSeq" id="YP_001031242.1">
    <property type="nucleotide sequence ID" value="NC_008957.1"/>
</dbReference>
<dbReference type="EMBL" id="AB291165">
    <property type="protein sequence ID" value="BAF45643.1"/>
    <property type="molecule type" value="Genomic_DNA"/>
</dbReference>
<dbReference type="KEGG" id="vg:5076292"/>
<accession>A2Q0C8</accession>
<organism evidence="2 3">
    <name type="scientific">Ichnoviriform fugitivi</name>
    <dbReference type="NCBI Taxonomy" id="265522"/>
    <lineage>
        <taxon>Viruses</taxon>
        <taxon>Viruses incertae sedis</taxon>
        <taxon>Polydnaviriformidae</taxon>
        <taxon>Ichnoviriform</taxon>
    </lineage>
</organism>
<feature type="compositionally biased region" description="Polar residues" evidence="1">
    <location>
        <begin position="108"/>
        <end position="119"/>
    </location>
</feature>
<protein>
    <submittedName>
        <fullName evidence="2">A2.1</fullName>
    </submittedName>
</protein>
<name>A2Q0C8_9VIRU</name>
<proteinExistence type="predicted"/>
<sequence>MLYSDANVAATHLCTCSQSQNIYIIMSRYKVALESVHLFFARGRILEPGTDGTHSQQIQLLLVVALSLLIHDAAAPSHVLQDVNDEYCQALHSQRRDSTVGVGGPIPVSSNNEIPSSYR</sequence>
<evidence type="ECO:0000313" key="2">
    <source>
        <dbReference type="EMBL" id="BAF45643.1"/>
    </source>
</evidence>
<feature type="region of interest" description="Disordered" evidence="1">
    <location>
        <begin position="95"/>
        <end position="119"/>
    </location>
</feature>
<evidence type="ECO:0000313" key="3">
    <source>
        <dbReference type="Proteomes" id="UP000204242"/>
    </source>
</evidence>